<feature type="compositionally biased region" description="Basic and acidic residues" evidence="1">
    <location>
        <begin position="83"/>
        <end position="99"/>
    </location>
</feature>
<evidence type="ECO:0000256" key="1">
    <source>
        <dbReference type="SAM" id="MobiDB-lite"/>
    </source>
</evidence>
<protein>
    <submittedName>
        <fullName evidence="2">Uncharacterized protein</fullName>
    </submittedName>
</protein>
<gene>
    <name evidence="2" type="ORF">VTL71DRAFT_16493</name>
</gene>
<proteinExistence type="predicted"/>
<evidence type="ECO:0000313" key="2">
    <source>
        <dbReference type="EMBL" id="KAL2068395.1"/>
    </source>
</evidence>
<organism evidence="2 3">
    <name type="scientific">Oculimacula yallundae</name>
    <dbReference type="NCBI Taxonomy" id="86028"/>
    <lineage>
        <taxon>Eukaryota</taxon>
        <taxon>Fungi</taxon>
        <taxon>Dikarya</taxon>
        <taxon>Ascomycota</taxon>
        <taxon>Pezizomycotina</taxon>
        <taxon>Leotiomycetes</taxon>
        <taxon>Helotiales</taxon>
        <taxon>Ploettnerulaceae</taxon>
        <taxon>Oculimacula</taxon>
    </lineage>
</organism>
<evidence type="ECO:0000313" key="3">
    <source>
        <dbReference type="Proteomes" id="UP001595075"/>
    </source>
</evidence>
<sequence>MDIYSTLIYKLYTYTTYAFTRSAFCNSDQRKADDGLVETGETQSSKKAKSKGGSRTKSVDMEVSSDHGQADGSIEDPTVAVRDFGKIEEGKGKGECKGQ</sequence>
<name>A0ABR4CF74_9HELO</name>
<comment type="caution">
    <text evidence="2">The sequence shown here is derived from an EMBL/GenBank/DDBJ whole genome shotgun (WGS) entry which is preliminary data.</text>
</comment>
<reference evidence="2 3" key="1">
    <citation type="journal article" date="2024" name="Commun. Biol.">
        <title>Comparative genomic analysis of thermophilic fungi reveals convergent evolutionary adaptations and gene losses.</title>
        <authorList>
            <person name="Steindorff A.S."/>
            <person name="Aguilar-Pontes M.V."/>
            <person name="Robinson A.J."/>
            <person name="Andreopoulos B."/>
            <person name="LaButti K."/>
            <person name="Kuo A."/>
            <person name="Mondo S."/>
            <person name="Riley R."/>
            <person name="Otillar R."/>
            <person name="Haridas S."/>
            <person name="Lipzen A."/>
            <person name="Grimwood J."/>
            <person name="Schmutz J."/>
            <person name="Clum A."/>
            <person name="Reid I.D."/>
            <person name="Moisan M.C."/>
            <person name="Butler G."/>
            <person name="Nguyen T.T.M."/>
            <person name="Dewar K."/>
            <person name="Conant G."/>
            <person name="Drula E."/>
            <person name="Henrissat B."/>
            <person name="Hansel C."/>
            <person name="Singer S."/>
            <person name="Hutchinson M.I."/>
            <person name="de Vries R.P."/>
            <person name="Natvig D.O."/>
            <person name="Powell A.J."/>
            <person name="Tsang A."/>
            <person name="Grigoriev I.V."/>
        </authorList>
    </citation>
    <scope>NUCLEOTIDE SEQUENCE [LARGE SCALE GENOMIC DNA]</scope>
    <source>
        <strain evidence="2 3">CBS 494.80</strain>
    </source>
</reference>
<keyword evidence="3" id="KW-1185">Reference proteome</keyword>
<accession>A0ABR4CF74</accession>
<feature type="region of interest" description="Disordered" evidence="1">
    <location>
        <begin position="33"/>
        <end position="99"/>
    </location>
</feature>
<dbReference type="Proteomes" id="UP001595075">
    <property type="component" value="Unassembled WGS sequence"/>
</dbReference>
<dbReference type="EMBL" id="JAZHXI010000009">
    <property type="protein sequence ID" value="KAL2068395.1"/>
    <property type="molecule type" value="Genomic_DNA"/>
</dbReference>
<feature type="compositionally biased region" description="Basic and acidic residues" evidence="1">
    <location>
        <begin position="57"/>
        <end position="69"/>
    </location>
</feature>